<dbReference type="Proteomes" id="UP000789706">
    <property type="component" value="Unassembled WGS sequence"/>
</dbReference>
<dbReference type="Gene3D" id="3.40.50.300">
    <property type="entry name" value="P-loop containing nucleotide triphosphate hydrolases"/>
    <property type="match status" value="1"/>
</dbReference>
<dbReference type="AlphaFoldDB" id="A0A9N9ATZ0"/>
<reference evidence="4" key="1">
    <citation type="submission" date="2021-06" db="EMBL/GenBank/DDBJ databases">
        <authorList>
            <person name="Kallberg Y."/>
            <person name="Tangrot J."/>
            <person name="Rosling A."/>
        </authorList>
    </citation>
    <scope>NUCLEOTIDE SEQUENCE</scope>
    <source>
        <strain evidence="4">AZ414A</strain>
    </source>
</reference>
<dbReference type="Pfam" id="PF00503">
    <property type="entry name" value="G-alpha"/>
    <property type="match status" value="1"/>
</dbReference>
<dbReference type="InterPro" id="IPR027417">
    <property type="entry name" value="P-loop_NTPase"/>
</dbReference>
<keyword evidence="5" id="KW-1185">Reference proteome</keyword>
<dbReference type="GO" id="GO:0005737">
    <property type="term" value="C:cytoplasm"/>
    <property type="evidence" value="ECO:0007669"/>
    <property type="project" value="TreeGrafter"/>
</dbReference>
<dbReference type="GO" id="GO:0001664">
    <property type="term" value="F:G protein-coupled receptor binding"/>
    <property type="evidence" value="ECO:0007669"/>
    <property type="project" value="TreeGrafter"/>
</dbReference>
<feature type="non-terminal residue" evidence="4">
    <location>
        <position position="1"/>
    </location>
</feature>
<proteinExistence type="predicted"/>
<protein>
    <submittedName>
        <fullName evidence="4">1239_t:CDS:1</fullName>
    </submittedName>
</protein>
<gene>
    <name evidence="4" type="ORF">DEBURN_LOCUS6688</name>
</gene>
<dbReference type="InterPro" id="IPR001019">
    <property type="entry name" value="Gprotein_alpha_su"/>
</dbReference>
<dbReference type="PANTHER" id="PTHR10218:SF242">
    <property type="entry name" value="GUANINE NUCLEOTIDE-BINDING PROTEIN ALPHA-1 SUBUNIT"/>
    <property type="match status" value="1"/>
</dbReference>
<dbReference type="SUPFAM" id="SSF52540">
    <property type="entry name" value="P-loop containing nucleoside triphosphate hydrolases"/>
    <property type="match status" value="1"/>
</dbReference>
<evidence type="ECO:0000256" key="1">
    <source>
        <dbReference type="ARBA" id="ARBA00022741"/>
    </source>
</evidence>
<dbReference type="GO" id="GO:0031683">
    <property type="term" value="F:G-protein beta/gamma-subunit complex binding"/>
    <property type="evidence" value="ECO:0007669"/>
    <property type="project" value="InterPro"/>
</dbReference>
<dbReference type="GO" id="GO:0005834">
    <property type="term" value="C:heterotrimeric G-protein complex"/>
    <property type="evidence" value="ECO:0007669"/>
    <property type="project" value="TreeGrafter"/>
</dbReference>
<keyword evidence="3" id="KW-0807">Transducer</keyword>
<dbReference type="OrthoDB" id="5817230at2759"/>
<evidence type="ECO:0000313" key="5">
    <source>
        <dbReference type="Proteomes" id="UP000789706"/>
    </source>
</evidence>
<dbReference type="GO" id="GO:0007186">
    <property type="term" value="P:G protein-coupled receptor signaling pathway"/>
    <property type="evidence" value="ECO:0007669"/>
    <property type="project" value="InterPro"/>
</dbReference>
<keyword evidence="1" id="KW-0547">Nucleotide-binding</keyword>
<evidence type="ECO:0000313" key="4">
    <source>
        <dbReference type="EMBL" id="CAG8542607.1"/>
    </source>
</evidence>
<name>A0A9N9ATZ0_9GLOM</name>
<dbReference type="EMBL" id="CAJVPK010000717">
    <property type="protein sequence ID" value="CAG8542607.1"/>
    <property type="molecule type" value="Genomic_DNA"/>
</dbReference>
<sequence length="75" mass="8597">MDSLFEDVTAVLFLVAISRYDQCLVEDRDANQMQEALMLFDSISNSQCDNNKEIYSHFTDTTDTNQLRHIMGSVT</sequence>
<accession>A0A9N9ATZ0</accession>
<dbReference type="GO" id="GO:0000750">
    <property type="term" value="P:pheromone-dependent signal transduction involved in conjugation with cellular fusion"/>
    <property type="evidence" value="ECO:0007669"/>
    <property type="project" value="TreeGrafter"/>
</dbReference>
<keyword evidence="2" id="KW-0342">GTP-binding</keyword>
<organism evidence="4 5">
    <name type="scientific">Diversispora eburnea</name>
    <dbReference type="NCBI Taxonomy" id="1213867"/>
    <lineage>
        <taxon>Eukaryota</taxon>
        <taxon>Fungi</taxon>
        <taxon>Fungi incertae sedis</taxon>
        <taxon>Mucoromycota</taxon>
        <taxon>Glomeromycotina</taxon>
        <taxon>Glomeromycetes</taxon>
        <taxon>Diversisporales</taxon>
        <taxon>Diversisporaceae</taxon>
        <taxon>Diversispora</taxon>
    </lineage>
</organism>
<dbReference type="PANTHER" id="PTHR10218">
    <property type="entry name" value="GTP-BINDING PROTEIN ALPHA SUBUNIT"/>
    <property type="match status" value="1"/>
</dbReference>
<dbReference type="GO" id="GO:0005525">
    <property type="term" value="F:GTP binding"/>
    <property type="evidence" value="ECO:0007669"/>
    <property type="project" value="UniProtKB-KW"/>
</dbReference>
<dbReference type="GO" id="GO:0003924">
    <property type="term" value="F:GTPase activity"/>
    <property type="evidence" value="ECO:0007669"/>
    <property type="project" value="InterPro"/>
</dbReference>
<evidence type="ECO:0000256" key="3">
    <source>
        <dbReference type="ARBA" id="ARBA00023224"/>
    </source>
</evidence>
<comment type="caution">
    <text evidence="4">The sequence shown here is derived from an EMBL/GenBank/DDBJ whole genome shotgun (WGS) entry which is preliminary data.</text>
</comment>
<evidence type="ECO:0000256" key="2">
    <source>
        <dbReference type="ARBA" id="ARBA00023134"/>
    </source>
</evidence>